<accession>A0ABQ6NB39</accession>
<reference evidence="2 3" key="1">
    <citation type="journal article" date="2023" name="Commun. Biol.">
        <title>Genome analysis of Parmales, the sister group of diatoms, reveals the evolutionary specialization of diatoms from phago-mixotrophs to photoautotrophs.</title>
        <authorList>
            <person name="Ban H."/>
            <person name="Sato S."/>
            <person name="Yoshikawa S."/>
            <person name="Yamada K."/>
            <person name="Nakamura Y."/>
            <person name="Ichinomiya M."/>
            <person name="Sato N."/>
            <person name="Blanc-Mathieu R."/>
            <person name="Endo H."/>
            <person name="Kuwata A."/>
            <person name="Ogata H."/>
        </authorList>
    </citation>
    <scope>NUCLEOTIDE SEQUENCE [LARGE SCALE GENOMIC DNA]</scope>
</reference>
<feature type="non-terminal residue" evidence="2">
    <location>
        <position position="162"/>
    </location>
</feature>
<dbReference type="SUPFAM" id="SSF51735">
    <property type="entry name" value="NAD(P)-binding Rossmann-fold domains"/>
    <property type="match status" value="1"/>
</dbReference>
<dbReference type="EMBL" id="BRYB01006212">
    <property type="protein sequence ID" value="GMI52149.1"/>
    <property type="molecule type" value="Genomic_DNA"/>
</dbReference>
<dbReference type="Proteomes" id="UP001165060">
    <property type="component" value="Unassembled WGS sequence"/>
</dbReference>
<dbReference type="InterPro" id="IPR036291">
    <property type="entry name" value="NAD(P)-bd_dom_sf"/>
</dbReference>
<gene>
    <name evidence="2" type="ORF">TeGR_g9130</name>
</gene>
<dbReference type="PANTHER" id="PTHR43157:SF31">
    <property type="entry name" value="PHOSPHATIDYLINOSITOL-GLYCAN BIOSYNTHESIS CLASS F PROTEIN"/>
    <property type="match status" value="1"/>
</dbReference>
<dbReference type="PANTHER" id="PTHR43157">
    <property type="entry name" value="PHOSPHATIDYLINOSITOL-GLYCAN BIOSYNTHESIS CLASS F PROTEIN-RELATED"/>
    <property type="match status" value="1"/>
</dbReference>
<dbReference type="Gene3D" id="3.40.50.720">
    <property type="entry name" value="NAD(P)-binding Rossmann-like Domain"/>
    <property type="match status" value="1"/>
</dbReference>
<keyword evidence="3" id="KW-1185">Reference proteome</keyword>
<name>A0ABQ6NB39_9STRA</name>
<evidence type="ECO:0008006" key="4">
    <source>
        <dbReference type="Google" id="ProtNLM"/>
    </source>
</evidence>
<evidence type="ECO:0000256" key="1">
    <source>
        <dbReference type="ARBA" id="ARBA00023002"/>
    </source>
</evidence>
<protein>
    <recommendedName>
        <fullName evidence="4">Protochlorophyllide reductase</fullName>
    </recommendedName>
</protein>
<evidence type="ECO:0000313" key="2">
    <source>
        <dbReference type="EMBL" id="GMI52149.1"/>
    </source>
</evidence>
<sequence length="162" mass="16684">MRCALRLAPAHKLYLPGRTLASSRAARAELLAADPGIPEGNLVPGECDVADLGSVEAYAGTLPRDIDVVCLNAGLALNTATPSPPPRTADGFELTLGTNHFGHFRLLSLLAPSLPRSSRVVITASSVHDPATAGGKQGAPATLGDLRGLREQGRSAEMLDGG</sequence>
<proteinExistence type="predicted"/>
<evidence type="ECO:0000313" key="3">
    <source>
        <dbReference type="Proteomes" id="UP001165060"/>
    </source>
</evidence>
<comment type="caution">
    <text evidence="2">The sequence shown here is derived from an EMBL/GenBank/DDBJ whole genome shotgun (WGS) entry which is preliminary data.</text>
</comment>
<organism evidence="2 3">
    <name type="scientific">Tetraparma gracilis</name>
    <dbReference type="NCBI Taxonomy" id="2962635"/>
    <lineage>
        <taxon>Eukaryota</taxon>
        <taxon>Sar</taxon>
        <taxon>Stramenopiles</taxon>
        <taxon>Ochrophyta</taxon>
        <taxon>Bolidophyceae</taxon>
        <taxon>Parmales</taxon>
        <taxon>Triparmaceae</taxon>
        <taxon>Tetraparma</taxon>
    </lineage>
</organism>
<keyword evidence="1" id="KW-0560">Oxidoreductase</keyword>